<feature type="transmembrane region" description="Helical" evidence="1">
    <location>
        <begin position="667"/>
        <end position="688"/>
    </location>
</feature>
<feature type="domain" description="DUF3857" evidence="2">
    <location>
        <begin position="80"/>
        <end position="242"/>
    </location>
</feature>
<dbReference type="InterPro" id="IPR024618">
    <property type="entry name" value="DUF3857"/>
</dbReference>
<dbReference type="Proteomes" id="UP000199150">
    <property type="component" value="Unassembled WGS sequence"/>
</dbReference>
<keyword evidence="4" id="KW-1185">Reference proteome</keyword>
<evidence type="ECO:0000256" key="1">
    <source>
        <dbReference type="SAM" id="Phobius"/>
    </source>
</evidence>
<gene>
    <name evidence="3" type="ORF">SAMN02927928_0237</name>
</gene>
<dbReference type="Gene3D" id="3.10.620.30">
    <property type="match status" value="1"/>
</dbReference>
<dbReference type="STRING" id="260084.SAMN02927928_0237"/>
<evidence type="ECO:0000313" key="3">
    <source>
        <dbReference type="EMBL" id="SCW29814.1"/>
    </source>
</evidence>
<proteinExistence type="predicted"/>
<dbReference type="Gene3D" id="2.60.40.3140">
    <property type="match status" value="1"/>
</dbReference>
<evidence type="ECO:0000313" key="4">
    <source>
        <dbReference type="Proteomes" id="UP000199150"/>
    </source>
</evidence>
<dbReference type="RefSeq" id="WP_245678796.1">
    <property type="nucleotide sequence ID" value="NZ_CBCRYE010000001.1"/>
</dbReference>
<dbReference type="AlphaFoldDB" id="A0A1G4PC21"/>
<keyword evidence="1" id="KW-0472">Membrane</keyword>
<evidence type="ECO:0000259" key="2">
    <source>
        <dbReference type="Pfam" id="PF12969"/>
    </source>
</evidence>
<keyword evidence="1" id="KW-0812">Transmembrane</keyword>
<accession>A0A1G4PC21</accession>
<name>A0A1G4PC21_9CAUL</name>
<sequence length="689" mass="78974">MLTINGPVSTKLAGPDLLAFVGVGNVFEEEVRRHIRFAPEPDWVKVQAFRRPPALDQSKAPYGFYTWLVDDQSRLDIRPSRYNRTIEEVVNLSSLSYLANVTLPFNPYYDDLTIHHIRILRGDEAIEVDVQSRYIVMRRERSFERLVLDGRWTLAITLPDVRVGDIIDTAMTLTGDPACFQGEFSVPVMLQNVIYWDRRHARLLVPPERQMYMQPFPLGWIEPKVSKLDDGYSEILFEADHVRECDYEDDAPGWVMPVRGAYASSIDNWPRVADVMRAGFEGDDDYPEGLLEVIRQIETDHEETKDRIVAAVRWVQESIRYFAFSFGEGGFVPRNLKEIFADRIGDCKDVSKMIAAMLTKMGVESWPALVDTKRGFDLINTQPRLGSFNHCISMCVHEGRMYWFEGTSDVAQGGDLDHMAQNDLGYALILKPGGDLIRMMEKAPGLDYEVRETIHLPEKKGQETLIEIEYIYRGARADGVRRELRHHSLTSYVEDRCALFSYIYGMNMCAIPQMVDDRRLNEITITTLVTTDNPWHTNGEARVFFSPESGFDYVLEEPEGRRRFPFDIGDVREGRITTLIKTALPLTWPDKAKIWDFGGLRLSFTPRQTVEGYEAVRDYTVLRPWLSADEKMALDRAYTEIGTYDRMSICVPPKPVATWRSGLVTRVAIWAGLPVAGLLVWLMSRFLLS</sequence>
<protein>
    <recommendedName>
        <fullName evidence="2">DUF3857 domain-containing protein</fullName>
    </recommendedName>
</protein>
<dbReference type="Pfam" id="PF12969">
    <property type="entry name" value="DUF3857"/>
    <property type="match status" value="1"/>
</dbReference>
<reference evidence="4" key="1">
    <citation type="submission" date="2016-10" db="EMBL/GenBank/DDBJ databases">
        <authorList>
            <person name="Varghese N."/>
            <person name="Submissions S."/>
        </authorList>
    </citation>
    <scope>NUCLEOTIDE SEQUENCE [LARGE SCALE GENOMIC DNA]</scope>
    <source>
        <strain evidence="4">CGMCC 1.3431</strain>
    </source>
</reference>
<organism evidence="3 4">
    <name type="scientific">Asticcacaulis taihuensis</name>
    <dbReference type="NCBI Taxonomy" id="260084"/>
    <lineage>
        <taxon>Bacteria</taxon>
        <taxon>Pseudomonadati</taxon>
        <taxon>Pseudomonadota</taxon>
        <taxon>Alphaproteobacteria</taxon>
        <taxon>Caulobacterales</taxon>
        <taxon>Caulobacteraceae</taxon>
        <taxon>Asticcacaulis</taxon>
    </lineage>
</organism>
<dbReference type="EMBL" id="FMTS01000001">
    <property type="protein sequence ID" value="SCW29814.1"/>
    <property type="molecule type" value="Genomic_DNA"/>
</dbReference>
<keyword evidence="1" id="KW-1133">Transmembrane helix</keyword>